<name>R4VDX0_9GAMM</name>
<evidence type="ECO:0000313" key="7">
    <source>
        <dbReference type="Proteomes" id="UP000017881"/>
    </source>
</evidence>
<comment type="subcellular location">
    <subcellularLocation>
        <location evidence="1">Membrane</location>
        <topology evidence="1">Single-pass membrane protein</topology>
    </subcellularLocation>
</comment>
<dbReference type="InterPro" id="IPR014161">
    <property type="entry name" value="Tol-Pal_TolA"/>
</dbReference>
<dbReference type="Pfam" id="PF13103">
    <property type="entry name" value="TonB_2"/>
    <property type="match status" value="1"/>
</dbReference>
<reference evidence="6 7" key="1">
    <citation type="journal article" date="2013" name="Genome Announc.">
        <title>Draft Genome of Spiribacter salinus M19-40, an Abundant Gammaproteobacterium in Aquatic Hypersaline Environments.</title>
        <authorList>
            <person name="Leon M.J."/>
            <person name="Ghai R."/>
            <person name="Fernandez A.B."/>
            <person name="Sanchez-Porro C."/>
            <person name="Rodriguez-Valera F."/>
            <person name="Ventosa A."/>
        </authorList>
    </citation>
    <scope>NUCLEOTIDE SEQUENCE [LARGE SCALE GENOMIC DNA]</scope>
    <source>
        <strain evidence="6">M19-40</strain>
    </source>
</reference>
<dbReference type="KEGG" id="ssal:SPISAL_02095"/>
<dbReference type="Proteomes" id="UP000017881">
    <property type="component" value="Chromosome"/>
</dbReference>
<feature type="compositionally biased region" description="Low complexity" evidence="5">
    <location>
        <begin position="144"/>
        <end position="153"/>
    </location>
</feature>
<dbReference type="GO" id="GO:0019534">
    <property type="term" value="F:toxin transmembrane transporter activity"/>
    <property type="evidence" value="ECO:0007669"/>
    <property type="project" value="InterPro"/>
</dbReference>
<keyword evidence="4" id="KW-0472">Membrane</keyword>
<evidence type="ECO:0000313" key="6">
    <source>
        <dbReference type="EMBL" id="AGM40516.1"/>
    </source>
</evidence>
<evidence type="ECO:0000256" key="5">
    <source>
        <dbReference type="SAM" id="MobiDB-lite"/>
    </source>
</evidence>
<feature type="compositionally biased region" description="Basic and acidic residues" evidence="5">
    <location>
        <begin position="49"/>
        <end position="143"/>
    </location>
</feature>
<evidence type="ECO:0000256" key="2">
    <source>
        <dbReference type="ARBA" id="ARBA00022692"/>
    </source>
</evidence>
<keyword evidence="7" id="KW-1185">Reference proteome</keyword>
<dbReference type="PANTHER" id="PTHR12239:SF41">
    <property type="entry name" value="MEMBRANE ASSOCIATED PROTEIN, PUTATIVE-RELATED"/>
    <property type="match status" value="1"/>
</dbReference>
<evidence type="ECO:0000256" key="3">
    <source>
        <dbReference type="ARBA" id="ARBA00022989"/>
    </source>
</evidence>
<proteinExistence type="predicted"/>
<dbReference type="eggNOG" id="COG0810">
    <property type="taxonomic scope" value="Bacteria"/>
</dbReference>
<keyword evidence="3" id="KW-1133">Transmembrane helix</keyword>
<dbReference type="RefSeq" id="WP_016352823.1">
    <property type="nucleotide sequence ID" value="NC_021291.1"/>
</dbReference>
<organism evidence="6 7">
    <name type="scientific">Spiribacter salinus M19-40</name>
    <dbReference type="NCBI Taxonomy" id="1260251"/>
    <lineage>
        <taxon>Bacteria</taxon>
        <taxon>Pseudomonadati</taxon>
        <taxon>Pseudomonadota</taxon>
        <taxon>Gammaproteobacteria</taxon>
        <taxon>Chromatiales</taxon>
        <taxon>Ectothiorhodospiraceae</taxon>
        <taxon>Spiribacter</taxon>
    </lineage>
</organism>
<dbReference type="GO" id="GO:0043213">
    <property type="term" value="P:bacteriocin transport"/>
    <property type="evidence" value="ECO:0007669"/>
    <property type="project" value="InterPro"/>
</dbReference>
<dbReference type="InterPro" id="IPR052293">
    <property type="entry name" value="SRRP"/>
</dbReference>
<protein>
    <submittedName>
        <fullName evidence="6">TonB-like protein</fullName>
    </submittedName>
</protein>
<keyword evidence="2" id="KW-0812">Transmembrane</keyword>
<accession>R4VDX0</accession>
<dbReference type="NCBIfam" id="TIGR01352">
    <property type="entry name" value="tonB_Cterm"/>
    <property type="match status" value="1"/>
</dbReference>
<feature type="compositionally biased region" description="Polar residues" evidence="5">
    <location>
        <begin position="33"/>
        <end position="42"/>
    </location>
</feature>
<dbReference type="EMBL" id="CP005963">
    <property type="protein sequence ID" value="AGM40516.1"/>
    <property type="molecule type" value="Genomic_DNA"/>
</dbReference>
<dbReference type="PANTHER" id="PTHR12239">
    <property type="entry name" value="PROTEIN CBG20215-RELATED"/>
    <property type="match status" value="1"/>
</dbReference>
<dbReference type="HOGENOM" id="CLU_073807_2_0_6"/>
<dbReference type="AlphaFoldDB" id="R4VDX0"/>
<sequence length="243" mass="26911">MALSIGAHVVLFLVFTVSLRFGSSLDDAVPGTEQSMQATAISQPVPDQEAEREAEAQAQREAEEQARREAEEQAQREAEEQAQREAEEQARREAEEQARREAEEQAQREAEEQARREAEEQARREAEEQARRDAEEQARREAEALAQRQAEARGTYDAAIRQKINRAWSRPPGIPEGLSAVVAVRLGPGGTVLSAEVVESSGNAAFDRSAERAVLRADPLPMPDEPSLAAPYRRGVELTFTPE</sequence>
<dbReference type="NCBIfam" id="TIGR02794">
    <property type="entry name" value="tolA_full"/>
    <property type="match status" value="1"/>
</dbReference>
<dbReference type="InterPro" id="IPR006260">
    <property type="entry name" value="TonB/TolA_C"/>
</dbReference>
<dbReference type="SUPFAM" id="SSF74653">
    <property type="entry name" value="TolA/TonB C-terminal domain"/>
    <property type="match status" value="1"/>
</dbReference>
<feature type="region of interest" description="Disordered" evidence="5">
    <location>
        <begin position="33"/>
        <end position="156"/>
    </location>
</feature>
<dbReference type="Gene3D" id="3.30.1150.10">
    <property type="match status" value="1"/>
</dbReference>
<evidence type="ECO:0000256" key="1">
    <source>
        <dbReference type="ARBA" id="ARBA00004167"/>
    </source>
</evidence>
<gene>
    <name evidence="6" type="ORF">SPISAL_02095</name>
</gene>
<evidence type="ECO:0000256" key="4">
    <source>
        <dbReference type="ARBA" id="ARBA00023136"/>
    </source>
</evidence>
<dbReference type="GO" id="GO:0016020">
    <property type="term" value="C:membrane"/>
    <property type="evidence" value="ECO:0007669"/>
    <property type="project" value="UniProtKB-SubCell"/>
</dbReference>